<dbReference type="EMBL" id="ML010445">
    <property type="protein sequence ID" value="RKO96052.1"/>
    <property type="molecule type" value="Genomic_DNA"/>
</dbReference>
<dbReference type="GO" id="GO:0000285">
    <property type="term" value="F:1-phosphatidylinositol-3-phosphate 5-kinase activity"/>
    <property type="evidence" value="ECO:0007669"/>
    <property type="project" value="TreeGrafter"/>
</dbReference>
<feature type="coiled-coil region" evidence="1">
    <location>
        <begin position="140"/>
        <end position="174"/>
    </location>
</feature>
<proteinExistence type="predicted"/>
<name>A0A4P9WTP2_9FUNG</name>
<dbReference type="PANTHER" id="PTHR45748">
    <property type="entry name" value="1-PHOSPHATIDYLINOSITOL 3-PHOSPHATE 5-KINASE-RELATED"/>
    <property type="match status" value="1"/>
</dbReference>
<dbReference type="Proteomes" id="UP000268535">
    <property type="component" value="Unassembled WGS sequence"/>
</dbReference>
<gene>
    <name evidence="2" type="ORF">CAUPRSCDRAFT_12247</name>
</gene>
<evidence type="ECO:0000313" key="2">
    <source>
        <dbReference type="EMBL" id="RKO96052.1"/>
    </source>
</evidence>
<organism evidence="2 3">
    <name type="scientific">Caulochytrium protostelioides</name>
    <dbReference type="NCBI Taxonomy" id="1555241"/>
    <lineage>
        <taxon>Eukaryota</taxon>
        <taxon>Fungi</taxon>
        <taxon>Fungi incertae sedis</taxon>
        <taxon>Chytridiomycota</taxon>
        <taxon>Chytridiomycota incertae sedis</taxon>
        <taxon>Chytridiomycetes</taxon>
        <taxon>Caulochytriales</taxon>
        <taxon>Caulochytriaceae</taxon>
        <taxon>Caulochytrium</taxon>
    </lineage>
</organism>
<dbReference type="Gene3D" id="3.50.7.10">
    <property type="entry name" value="GroEL"/>
    <property type="match status" value="1"/>
</dbReference>
<dbReference type="InterPro" id="IPR027409">
    <property type="entry name" value="GroEL-like_apical_dom_sf"/>
</dbReference>
<dbReference type="GO" id="GO:0000329">
    <property type="term" value="C:fungal-type vacuole membrane"/>
    <property type="evidence" value="ECO:0007669"/>
    <property type="project" value="TreeGrafter"/>
</dbReference>
<feature type="non-terminal residue" evidence="2">
    <location>
        <position position="520"/>
    </location>
</feature>
<dbReference type="AlphaFoldDB" id="A0A4P9WTP2"/>
<sequence>MDRLSRNPRLGYCQEFSVKTFCHPSFTSGRKTFLYFDGCDPQMGCTIVLRGNEPPLLRNLKEILNLMVLVVNNMRLESAMLRDQHCVTRRPLLPTQSTIVVPSQPSDLFLSNPALHNFGHRTRSQDVSLTYIHTDEEDDVADVEAAVRNMTRVIRQLRRTLQRYHVLIRRFEARLLSSSPNIHFPAPYTLLKAKSEMEIKLVCEQKRLERYVAKHGEDASQFLPPHWEMTVDADTVVSPIEGVTHGTSTVYSLGGHGGGGDAAGSAGKMDEADPLLGDHDLSVFWPTMLQLDHFKPNTLSGSLHIDASALHASDEDRELLLSRSSRVGLQTMLSDEREPAPQDRQQIAVLFTNICISKHIPCSLPELQTIEYYRDSDLPLGQYLEDMCRQADSLCDNKICGNLPMIKHLRSYTHANGRVNVVMEEFNDPGRGFQHQIVMWSFCKKCKELTGLRPMSKDAWNYSFGKYLELSYYHHNLIARDMPCDHDLQQDHIRYFRIENLVVRFEYEPIELLELAVPPM</sequence>
<protein>
    <submittedName>
        <fullName evidence="2">Uncharacterized protein</fullName>
    </submittedName>
</protein>
<dbReference type="GO" id="GO:0046854">
    <property type="term" value="P:phosphatidylinositol phosphate biosynthetic process"/>
    <property type="evidence" value="ECO:0007669"/>
    <property type="project" value="TreeGrafter"/>
</dbReference>
<keyword evidence="1" id="KW-0175">Coiled coil</keyword>
<evidence type="ECO:0000256" key="1">
    <source>
        <dbReference type="SAM" id="Coils"/>
    </source>
</evidence>
<dbReference type="PANTHER" id="PTHR45748:SF7">
    <property type="entry name" value="1-PHOSPHATIDYLINOSITOL 3-PHOSPHATE 5-KINASE-RELATED"/>
    <property type="match status" value="1"/>
</dbReference>
<evidence type="ECO:0000313" key="3">
    <source>
        <dbReference type="Proteomes" id="UP000268535"/>
    </source>
</evidence>
<reference evidence="3" key="1">
    <citation type="journal article" date="2018" name="Nat. Microbiol.">
        <title>Leveraging single-cell genomics to expand the fungal tree of life.</title>
        <authorList>
            <person name="Ahrendt S.R."/>
            <person name="Quandt C.A."/>
            <person name="Ciobanu D."/>
            <person name="Clum A."/>
            <person name="Salamov A."/>
            <person name="Andreopoulos B."/>
            <person name="Cheng J.F."/>
            <person name="Woyke T."/>
            <person name="Pelin A."/>
            <person name="Henrissat B."/>
            <person name="Reynolds N.K."/>
            <person name="Benny G.L."/>
            <person name="Smith M.E."/>
            <person name="James T.Y."/>
            <person name="Grigoriev I.V."/>
        </authorList>
    </citation>
    <scope>NUCLEOTIDE SEQUENCE [LARGE SCALE GENOMIC DNA]</scope>
    <source>
        <strain evidence="3">ATCC 52028</strain>
    </source>
</reference>
<accession>A0A4P9WTP2</accession>
<dbReference type="GO" id="GO:0010008">
    <property type="term" value="C:endosome membrane"/>
    <property type="evidence" value="ECO:0007669"/>
    <property type="project" value="TreeGrafter"/>
</dbReference>